<dbReference type="AlphaFoldDB" id="A0A0A5FR81"/>
<comment type="caution">
    <text evidence="4">The sequence shown here is derived from an EMBL/GenBank/DDBJ whole genome shotgun (WGS) entry which is preliminary data.</text>
</comment>
<protein>
    <recommendedName>
        <fullName evidence="3">ATLF-like domain-containing protein</fullName>
    </recommendedName>
</protein>
<gene>
    <name evidence="4" type="ORF">N783_04650</name>
</gene>
<dbReference type="eggNOG" id="ENOG5030AA8">
    <property type="taxonomic scope" value="Bacteria"/>
</dbReference>
<organism evidence="4 5">
    <name type="scientific">Pontibacillus marinus BH030004 = DSM 16465</name>
    <dbReference type="NCBI Taxonomy" id="1385511"/>
    <lineage>
        <taxon>Bacteria</taxon>
        <taxon>Bacillati</taxon>
        <taxon>Bacillota</taxon>
        <taxon>Bacilli</taxon>
        <taxon>Bacillales</taxon>
        <taxon>Bacillaceae</taxon>
        <taxon>Pontibacillus</taxon>
    </lineage>
</organism>
<dbReference type="InterPro" id="IPR047568">
    <property type="entry name" value="ATLF-like_dom"/>
</dbReference>
<dbReference type="Gene3D" id="3.40.390.10">
    <property type="entry name" value="Collagenase (Catalytic Domain)"/>
    <property type="match status" value="1"/>
</dbReference>
<evidence type="ECO:0000259" key="3">
    <source>
        <dbReference type="PROSITE" id="PS51995"/>
    </source>
</evidence>
<dbReference type="GO" id="GO:0005576">
    <property type="term" value="C:extracellular region"/>
    <property type="evidence" value="ECO:0007669"/>
    <property type="project" value="UniProtKB-SubCell"/>
</dbReference>
<sequence length="238" mass="27327">MLRFFVIVLIITLCMVVPSIEITKPFTGITLNKAISSEEPSELSSLQNKDILKSMIYVPYKVEEEQALENMLKTIDGIDRPLLQFLQANGVMIRLFNGNLTDEPLLFPLKWKRPRGWEQDVTWSEVPGSGGGWLISAKIGSSSPGNGHSSINLELHEIGHTVFNHLSDSQKAQFKEAWQEEVNMMFPKREYFSSYISEYFSESFAFYYYNANTSNHLKWNAPLTYKFMEVFKKKNAGF</sequence>
<dbReference type="OrthoDB" id="2615003at2"/>
<dbReference type="STRING" id="1385511.GCA_000425225_03432"/>
<evidence type="ECO:0000256" key="2">
    <source>
        <dbReference type="ARBA" id="ARBA00022525"/>
    </source>
</evidence>
<name>A0A0A5FR81_9BACI</name>
<dbReference type="SUPFAM" id="SSF55486">
    <property type="entry name" value="Metalloproteases ('zincins'), catalytic domain"/>
    <property type="match status" value="1"/>
</dbReference>
<dbReference type="Proteomes" id="UP000030403">
    <property type="component" value="Unassembled WGS sequence"/>
</dbReference>
<evidence type="ECO:0000313" key="5">
    <source>
        <dbReference type="Proteomes" id="UP000030403"/>
    </source>
</evidence>
<dbReference type="InterPro" id="IPR024079">
    <property type="entry name" value="MetalloPept_cat_dom_sf"/>
</dbReference>
<evidence type="ECO:0000256" key="1">
    <source>
        <dbReference type="ARBA" id="ARBA00004613"/>
    </source>
</evidence>
<keyword evidence="5" id="KW-1185">Reference proteome</keyword>
<evidence type="ECO:0000313" key="4">
    <source>
        <dbReference type="EMBL" id="KGX83301.1"/>
    </source>
</evidence>
<keyword evidence="2" id="KW-0964">Secreted</keyword>
<accession>A0A0A5FR81</accession>
<dbReference type="Pfam" id="PF07737">
    <property type="entry name" value="ATLF"/>
    <property type="match status" value="1"/>
</dbReference>
<reference evidence="4 5" key="1">
    <citation type="submission" date="2013-08" db="EMBL/GenBank/DDBJ databases">
        <authorList>
            <person name="Huang J."/>
            <person name="Wang G."/>
        </authorList>
    </citation>
    <scope>NUCLEOTIDE SEQUENCE [LARGE SCALE GENOMIC DNA]</scope>
    <source>
        <strain evidence="4 5">BH030004</strain>
    </source>
</reference>
<dbReference type="EMBL" id="AVPF01000123">
    <property type="protein sequence ID" value="KGX83301.1"/>
    <property type="molecule type" value="Genomic_DNA"/>
</dbReference>
<feature type="domain" description="ATLF-like" evidence="3">
    <location>
        <begin position="49"/>
        <end position="233"/>
    </location>
</feature>
<proteinExistence type="predicted"/>
<comment type="subcellular location">
    <subcellularLocation>
        <location evidence="1">Secreted</location>
    </subcellularLocation>
</comment>
<dbReference type="CDD" id="cd20183">
    <property type="entry name" value="M34_PPEP"/>
    <property type="match status" value="1"/>
</dbReference>
<dbReference type="RefSeq" id="WP_051255117.1">
    <property type="nucleotide sequence ID" value="NZ_AULJ01000045.1"/>
</dbReference>
<dbReference type="GO" id="GO:0008237">
    <property type="term" value="F:metallopeptidase activity"/>
    <property type="evidence" value="ECO:0007669"/>
    <property type="project" value="InterPro"/>
</dbReference>
<dbReference type="InterPro" id="IPR014781">
    <property type="entry name" value="Anthrax_toxin_lethal/edema_N/C"/>
</dbReference>
<dbReference type="PROSITE" id="PS51995">
    <property type="entry name" value="ATLF"/>
    <property type="match status" value="1"/>
</dbReference>